<reference evidence="2 3" key="1">
    <citation type="journal article" date="2018" name="Front. Plant Sci.">
        <title>Red Clover (Trifolium pratense) and Zigzag Clover (T. medium) - A Picture of Genomic Similarities and Differences.</title>
        <authorList>
            <person name="Dluhosova J."/>
            <person name="Istvanek J."/>
            <person name="Nedelnik J."/>
            <person name="Repkova J."/>
        </authorList>
    </citation>
    <scope>NUCLEOTIDE SEQUENCE [LARGE SCALE GENOMIC DNA]</scope>
    <source>
        <strain evidence="3">cv. 10/8</strain>
        <tissue evidence="2">Leaf</tissue>
    </source>
</reference>
<dbReference type="Proteomes" id="UP000265520">
    <property type="component" value="Unassembled WGS sequence"/>
</dbReference>
<dbReference type="Pfam" id="PF00078">
    <property type="entry name" value="RVT_1"/>
    <property type="match status" value="1"/>
</dbReference>
<feature type="domain" description="Reverse transcriptase" evidence="1">
    <location>
        <begin position="346"/>
        <end position="486"/>
    </location>
</feature>
<dbReference type="SUPFAM" id="SSF56219">
    <property type="entry name" value="DNase I-like"/>
    <property type="match status" value="1"/>
</dbReference>
<organism evidence="2 3">
    <name type="scientific">Trifolium medium</name>
    <dbReference type="NCBI Taxonomy" id="97028"/>
    <lineage>
        <taxon>Eukaryota</taxon>
        <taxon>Viridiplantae</taxon>
        <taxon>Streptophyta</taxon>
        <taxon>Embryophyta</taxon>
        <taxon>Tracheophyta</taxon>
        <taxon>Spermatophyta</taxon>
        <taxon>Magnoliopsida</taxon>
        <taxon>eudicotyledons</taxon>
        <taxon>Gunneridae</taxon>
        <taxon>Pentapetalae</taxon>
        <taxon>rosids</taxon>
        <taxon>fabids</taxon>
        <taxon>Fabales</taxon>
        <taxon>Fabaceae</taxon>
        <taxon>Papilionoideae</taxon>
        <taxon>50 kb inversion clade</taxon>
        <taxon>NPAAA clade</taxon>
        <taxon>Hologalegina</taxon>
        <taxon>IRL clade</taxon>
        <taxon>Trifolieae</taxon>
        <taxon>Trifolium</taxon>
    </lineage>
</organism>
<gene>
    <name evidence="2" type="ORF">A2U01_0002668</name>
</gene>
<dbReference type="Gene3D" id="3.60.10.10">
    <property type="entry name" value="Endonuclease/exonuclease/phosphatase"/>
    <property type="match status" value="1"/>
</dbReference>
<keyword evidence="3" id="KW-1185">Reference proteome</keyword>
<evidence type="ECO:0000313" key="3">
    <source>
        <dbReference type="Proteomes" id="UP000265520"/>
    </source>
</evidence>
<dbReference type="PANTHER" id="PTHR33116:SF70">
    <property type="entry name" value="NON-LTR RETROELEMENT REVERSE TRANSCRIPTASE-LIKE PROTEIN"/>
    <property type="match status" value="1"/>
</dbReference>
<sequence length="575" mass="67296">MMGDFNEIMSTDEKKGGAPVDIRRCSMFSDWINDCNLLEVHTIGTKFTWRGPKWNGHDKVFKKLDRVLCNMAWRLKFHEALAKVIPRVQSDHHPLVVLSEGMPVNDGNRPFRFEAAWITHVDFNRMLTDNWEGNYDLIHILHNLTSQLKEWNRKTFDNIFKRKKKILSRLNGIQNSPHYGYSNFLDSLEKDLQEQLENTLYQEECLWFQKSRSQWIADGDRNTKYYHSKTIIRRRKNKILTLRDDARIWIDEPENLKALVRQFYVDLFTEEIVDREHVVSWNTYPHSIESHHDRLSANVHFSECKKALFEMGPHKAPGEDGYPALFFQRCWDTVANSLFQFVNQHCLEDCKFPPKLIQVIHHCISSPSYKIMWNGEKSDSFNPTKDIRQGDPLSPYLFVICMDRLSHIIVDQVEADYWKPMRAGRYGLQISHLLFADDLLLFAEASIEQAHCVMHCLDLFCQASGQKINNQKTQIYFSKNVDSQLRDDILLHTGFSHVTNMGRYLGADLATSRSTRGQFKHIVQKIQNKLSSWKQQCLSLAGRITLSKSVISSIPYYHMQYAKIPKTICDEIEKI</sequence>
<dbReference type="SUPFAM" id="SSF56672">
    <property type="entry name" value="DNA/RNA polymerases"/>
    <property type="match status" value="1"/>
</dbReference>
<dbReference type="EMBL" id="LXQA010002895">
    <property type="protein sequence ID" value="MCH81875.1"/>
    <property type="molecule type" value="Genomic_DNA"/>
</dbReference>
<dbReference type="PANTHER" id="PTHR33116">
    <property type="entry name" value="REVERSE TRANSCRIPTASE ZINC-BINDING DOMAIN-CONTAINING PROTEIN-RELATED-RELATED"/>
    <property type="match status" value="1"/>
</dbReference>
<dbReference type="InterPro" id="IPR036691">
    <property type="entry name" value="Endo/exonu/phosph_ase_sf"/>
</dbReference>
<protein>
    <submittedName>
        <fullName evidence="2">LINE-type retrotransposon lib insertion at the s11 site-like protein</fullName>
    </submittedName>
</protein>
<evidence type="ECO:0000259" key="1">
    <source>
        <dbReference type="Pfam" id="PF00078"/>
    </source>
</evidence>
<proteinExistence type="predicted"/>
<name>A0A392M3L5_9FABA</name>
<comment type="caution">
    <text evidence="2">The sequence shown here is derived from an EMBL/GenBank/DDBJ whole genome shotgun (WGS) entry which is preliminary data.</text>
</comment>
<dbReference type="InterPro" id="IPR043502">
    <property type="entry name" value="DNA/RNA_pol_sf"/>
</dbReference>
<dbReference type="AlphaFoldDB" id="A0A392M3L5"/>
<evidence type="ECO:0000313" key="2">
    <source>
        <dbReference type="EMBL" id="MCH81875.1"/>
    </source>
</evidence>
<dbReference type="InterPro" id="IPR000477">
    <property type="entry name" value="RT_dom"/>
</dbReference>
<accession>A0A392M3L5</accession>